<evidence type="ECO:0000313" key="2">
    <source>
        <dbReference type="Proteomes" id="UP001280121"/>
    </source>
</evidence>
<evidence type="ECO:0000313" key="1">
    <source>
        <dbReference type="EMBL" id="KAK2640317.1"/>
    </source>
</evidence>
<sequence>MCLPKGCRGLGFRDISLFNQALLANQAWIILKSPDALASQALRDKYFKGLDFLDASISACCSHIWRSLGWGRSLLASGLRWTIEDGNNIKVFKEQWLPRPSTFRPITLDPGTDLRVADLLDRYRIG</sequence>
<organism evidence="1 2">
    <name type="scientific">Dipteronia dyeriana</name>
    <dbReference type="NCBI Taxonomy" id="168575"/>
    <lineage>
        <taxon>Eukaryota</taxon>
        <taxon>Viridiplantae</taxon>
        <taxon>Streptophyta</taxon>
        <taxon>Embryophyta</taxon>
        <taxon>Tracheophyta</taxon>
        <taxon>Spermatophyta</taxon>
        <taxon>Magnoliopsida</taxon>
        <taxon>eudicotyledons</taxon>
        <taxon>Gunneridae</taxon>
        <taxon>Pentapetalae</taxon>
        <taxon>rosids</taxon>
        <taxon>malvids</taxon>
        <taxon>Sapindales</taxon>
        <taxon>Sapindaceae</taxon>
        <taxon>Hippocastanoideae</taxon>
        <taxon>Acereae</taxon>
        <taxon>Dipteronia</taxon>
    </lineage>
</organism>
<dbReference type="EMBL" id="JANJYI010000008">
    <property type="protein sequence ID" value="KAK2640317.1"/>
    <property type="molecule type" value="Genomic_DNA"/>
</dbReference>
<dbReference type="AlphaFoldDB" id="A0AAD9TQV4"/>
<dbReference type="Proteomes" id="UP001280121">
    <property type="component" value="Unassembled WGS sequence"/>
</dbReference>
<keyword evidence="2" id="KW-1185">Reference proteome</keyword>
<comment type="caution">
    <text evidence="1">The sequence shown here is derived from an EMBL/GenBank/DDBJ whole genome shotgun (WGS) entry which is preliminary data.</text>
</comment>
<reference evidence="1" key="1">
    <citation type="journal article" date="2023" name="Plant J.">
        <title>Genome sequences and population genomics provide insights into the demographic history, inbreeding, and mutation load of two 'living fossil' tree species of Dipteronia.</title>
        <authorList>
            <person name="Feng Y."/>
            <person name="Comes H.P."/>
            <person name="Chen J."/>
            <person name="Zhu S."/>
            <person name="Lu R."/>
            <person name="Zhang X."/>
            <person name="Li P."/>
            <person name="Qiu J."/>
            <person name="Olsen K.M."/>
            <person name="Qiu Y."/>
        </authorList>
    </citation>
    <scope>NUCLEOTIDE SEQUENCE</scope>
    <source>
        <strain evidence="1">KIB01</strain>
    </source>
</reference>
<protein>
    <submittedName>
        <fullName evidence="1">Uncharacterized protein</fullName>
    </submittedName>
</protein>
<proteinExistence type="predicted"/>
<accession>A0AAD9TQV4</accession>
<name>A0AAD9TQV4_9ROSI</name>
<gene>
    <name evidence="1" type="ORF">Ddye_028112</name>
</gene>